<dbReference type="EMBL" id="BGZK01002869">
    <property type="protein sequence ID" value="GBP97101.1"/>
    <property type="molecule type" value="Genomic_DNA"/>
</dbReference>
<evidence type="ECO:0000313" key="3">
    <source>
        <dbReference type="Proteomes" id="UP000299102"/>
    </source>
</evidence>
<evidence type="ECO:0000256" key="1">
    <source>
        <dbReference type="SAM" id="MobiDB-lite"/>
    </source>
</evidence>
<dbReference type="AlphaFoldDB" id="A0A4C2A8C4"/>
<gene>
    <name evidence="2" type="ORF">EVAR_100395_1</name>
</gene>
<dbReference type="Proteomes" id="UP000299102">
    <property type="component" value="Unassembled WGS sequence"/>
</dbReference>
<feature type="compositionally biased region" description="Pro residues" evidence="1">
    <location>
        <begin position="63"/>
        <end position="73"/>
    </location>
</feature>
<reference evidence="2 3" key="1">
    <citation type="journal article" date="2019" name="Commun. Biol.">
        <title>The bagworm genome reveals a unique fibroin gene that provides high tensile strength.</title>
        <authorList>
            <person name="Kono N."/>
            <person name="Nakamura H."/>
            <person name="Ohtoshi R."/>
            <person name="Tomita M."/>
            <person name="Numata K."/>
            <person name="Arakawa K."/>
        </authorList>
    </citation>
    <scope>NUCLEOTIDE SEQUENCE [LARGE SCALE GENOMIC DNA]</scope>
</reference>
<protein>
    <submittedName>
        <fullName evidence="2">Uncharacterized protein</fullName>
    </submittedName>
</protein>
<organism evidence="2 3">
    <name type="scientific">Eumeta variegata</name>
    <name type="common">Bagworm moth</name>
    <name type="synonym">Eumeta japonica</name>
    <dbReference type="NCBI Taxonomy" id="151549"/>
    <lineage>
        <taxon>Eukaryota</taxon>
        <taxon>Metazoa</taxon>
        <taxon>Ecdysozoa</taxon>
        <taxon>Arthropoda</taxon>
        <taxon>Hexapoda</taxon>
        <taxon>Insecta</taxon>
        <taxon>Pterygota</taxon>
        <taxon>Neoptera</taxon>
        <taxon>Endopterygota</taxon>
        <taxon>Lepidoptera</taxon>
        <taxon>Glossata</taxon>
        <taxon>Ditrysia</taxon>
        <taxon>Tineoidea</taxon>
        <taxon>Psychidae</taxon>
        <taxon>Oiketicinae</taxon>
        <taxon>Eumeta</taxon>
    </lineage>
</organism>
<feature type="region of interest" description="Disordered" evidence="1">
    <location>
        <begin position="30"/>
        <end position="107"/>
    </location>
</feature>
<accession>A0A4C2A8C4</accession>
<proteinExistence type="predicted"/>
<evidence type="ECO:0000313" key="2">
    <source>
        <dbReference type="EMBL" id="GBP97101.1"/>
    </source>
</evidence>
<keyword evidence="3" id="KW-1185">Reference proteome</keyword>
<sequence length="107" mass="12121">MRPPSSPPRMLTQKLVRWVHPLDLRRRTLKWNSSTEARVRRDRSVNPNGAGTVPVRRGAANARPPPPPPPPPEQTNMFTLKNPKTRTPPALKPNGAPFRPQQNRKTE</sequence>
<comment type="caution">
    <text evidence="2">The sequence shown here is derived from an EMBL/GenBank/DDBJ whole genome shotgun (WGS) entry which is preliminary data.</text>
</comment>
<name>A0A4C2A8C4_EUMVA</name>